<feature type="domain" description="HMA" evidence="13">
    <location>
        <begin position="69"/>
        <end position="135"/>
    </location>
</feature>
<dbReference type="PROSITE" id="PS50846">
    <property type="entry name" value="HMA_2"/>
    <property type="match status" value="2"/>
</dbReference>
<dbReference type="InterPro" id="IPR023298">
    <property type="entry name" value="ATPase_P-typ_TM_dom_sf"/>
</dbReference>
<dbReference type="AlphaFoldDB" id="A0A850R5Q3"/>
<dbReference type="GO" id="GO:0016887">
    <property type="term" value="F:ATP hydrolysis activity"/>
    <property type="evidence" value="ECO:0007669"/>
    <property type="project" value="InterPro"/>
</dbReference>
<evidence type="ECO:0000256" key="2">
    <source>
        <dbReference type="ARBA" id="ARBA00006024"/>
    </source>
</evidence>
<comment type="catalytic activity">
    <reaction evidence="11">
        <text>Cu(2+)(in) + ATP + H2O = Cu(2+)(out) + ADP + phosphate + H(+)</text>
        <dbReference type="Rhea" id="RHEA:10376"/>
        <dbReference type="ChEBI" id="CHEBI:15377"/>
        <dbReference type="ChEBI" id="CHEBI:15378"/>
        <dbReference type="ChEBI" id="CHEBI:29036"/>
        <dbReference type="ChEBI" id="CHEBI:30616"/>
        <dbReference type="ChEBI" id="CHEBI:43474"/>
        <dbReference type="ChEBI" id="CHEBI:456216"/>
        <dbReference type="EC" id="7.2.2.9"/>
    </reaction>
</comment>
<dbReference type="SFLD" id="SFLDS00003">
    <property type="entry name" value="Haloacid_Dehalogenase"/>
    <property type="match status" value="1"/>
</dbReference>
<keyword evidence="7" id="KW-1278">Translocase</keyword>
<feature type="transmembrane region" description="Helical" evidence="12">
    <location>
        <begin position="447"/>
        <end position="471"/>
    </location>
</feature>
<dbReference type="InterPro" id="IPR036412">
    <property type="entry name" value="HAD-like_sf"/>
</dbReference>
<feature type="transmembrane region" description="Helical" evidence="12">
    <location>
        <begin position="783"/>
        <end position="804"/>
    </location>
</feature>
<evidence type="ECO:0000256" key="4">
    <source>
        <dbReference type="ARBA" id="ARBA00022723"/>
    </source>
</evidence>
<evidence type="ECO:0000313" key="15">
    <source>
        <dbReference type="Proteomes" id="UP000592294"/>
    </source>
</evidence>
<name>A0A850R5Q3_9GAMM</name>
<dbReference type="SUPFAM" id="SSF55008">
    <property type="entry name" value="HMA, heavy metal-associated domain"/>
    <property type="match status" value="2"/>
</dbReference>
<feature type="transmembrane region" description="Helical" evidence="12">
    <location>
        <begin position="194"/>
        <end position="211"/>
    </location>
</feature>
<keyword evidence="6 12" id="KW-0067">ATP-binding</keyword>
<gene>
    <name evidence="14" type="ORF">HW932_07190</name>
</gene>
<feature type="domain" description="HMA" evidence="13">
    <location>
        <begin position="3"/>
        <end position="67"/>
    </location>
</feature>
<evidence type="ECO:0000256" key="6">
    <source>
        <dbReference type="ARBA" id="ARBA00022840"/>
    </source>
</evidence>
<dbReference type="PRINTS" id="PR00119">
    <property type="entry name" value="CATATPASE"/>
</dbReference>
<dbReference type="InterPro" id="IPR059000">
    <property type="entry name" value="ATPase_P-type_domA"/>
</dbReference>
<evidence type="ECO:0000256" key="9">
    <source>
        <dbReference type="ARBA" id="ARBA00023136"/>
    </source>
</evidence>
<dbReference type="SFLD" id="SFLDG00002">
    <property type="entry name" value="C1.7:_P-type_atpase_like"/>
    <property type="match status" value="1"/>
</dbReference>
<dbReference type="Gene3D" id="2.70.150.10">
    <property type="entry name" value="Calcium-transporting ATPase, cytoplasmic transduction domain A"/>
    <property type="match status" value="1"/>
</dbReference>
<dbReference type="SFLD" id="SFLDF00027">
    <property type="entry name" value="p-type_atpase"/>
    <property type="match status" value="1"/>
</dbReference>
<keyword evidence="4 12" id="KW-0479">Metal-binding</keyword>
<dbReference type="InterPro" id="IPR036163">
    <property type="entry name" value="HMA_dom_sf"/>
</dbReference>
<dbReference type="PANTHER" id="PTHR43520:SF8">
    <property type="entry name" value="P-TYPE CU(+) TRANSPORTER"/>
    <property type="match status" value="1"/>
</dbReference>
<dbReference type="PANTHER" id="PTHR43520">
    <property type="entry name" value="ATP7, ISOFORM B"/>
    <property type="match status" value="1"/>
</dbReference>
<protein>
    <recommendedName>
        <fullName evidence="10">P-type Cu(2+) transporter</fullName>
        <ecNumber evidence="10">7.2.2.9</ecNumber>
    </recommendedName>
</protein>
<sequence>MTQELRIGVNGLNCASCVARVERVIVNHPGVESAEVNLASGLALVRFEQTSVPELLEAVRAAGYAPVTESITLGVGGLKCASCVAGVERRLRAVPGVLEANVNLSTESASVVYLPATVSRERLALSIRAAGYEARLPDQPHESDETRQARELGRLKRDLLFAAALSLPLLLVSMGPMLLPGLHGLMERVAPMAVWHWLQLLLATPVVFWSGRRFFSRGVKELAQFSPGMESLVMLGSGAAYGYSLLALTLPQLFPAGTAHLYFEAAAVIVTLILFGRYLEAIAKGRTSQAIRRLLHLQPPTARVLDAEGETEIPAEAVVPGDVLLVRPGERLPVDGTLIEGASHVDESMISGEPVPVRKEPGDAVIGGTLNQTGAFRYRATHVGADSVLARIVQLVQEAQSGKPPIQRLADRIAAVFVPIVMGIAVLTFGVWLWLGPEPALNHAFVAAVSVLLIACPCAMGLATPTAILVASGRGAGLGLLFRQGAALETLARVDTVVLDKTGTLTAGQPTLTELTVFGLDENAALTLAASVEQHSEHPLGTAIVAAARARGLSLSEADEVEARPGLGIRARVDGRMVVVGARRWMEELGVDLEPAAAGEGPANSTATLMHVAVDGELVAVLGVSDPIKPGSREAIGRLAEQGLDVALLTGDGRPAAESVARELGIGRVLAEVMPADKSAEIARLQAKGRRVAFVGDGINDAPALAQADVGLAIGTGTDIAIESGSVVLMRGDPRGVADAVELARRTLRTIRLNFVWAYGYNIALIPLAAGVFWPFTGWQLDPMFAAGAMSLSSLFVVTNSLRLRTALSDRSHRS</sequence>
<evidence type="ECO:0000313" key="14">
    <source>
        <dbReference type="EMBL" id="NVZ09044.1"/>
    </source>
</evidence>
<comment type="caution">
    <text evidence="14">The sequence shown here is derived from an EMBL/GenBank/DDBJ whole genome shotgun (WGS) entry which is preliminary data.</text>
</comment>
<dbReference type="SUPFAM" id="SSF81665">
    <property type="entry name" value="Calcium ATPase, transmembrane domain M"/>
    <property type="match status" value="1"/>
</dbReference>
<dbReference type="InterPro" id="IPR008250">
    <property type="entry name" value="ATPase_P-typ_transduc_dom_A_sf"/>
</dbReference>
<dbReference type="FunFam" id="2.70.150.10:FF:000002">
    <property type="entry name" value="Copper-transporting ATPase 1, putative"/>
    <property type="match status" value="1"/>
</dbReference>
<feature type="transmembrane region" description="Helical" evidence="12">
    <location>
        <begin position="260"/>
        <end position="279"/>
    </location>
</feature>
<accession>A0A850R5Q3</accession>
<feature type="transmembrane region" description="Helical" evidence="12">
    <location>
        <begin position="755"/>
        <end position="777"/>
    </location>
</feature>
<dbReference type="Proteomes" id="UP000592294">
    <property type="component" value="Unassembled WGS sequence"/>
</dbReference>
<feature type="transmembrane region" description="Helical" evidence="12">
    <location>
        <begin position="413"/>
        <end position="435"/>
    </location>
</feature>
<dbReference type="InterPro" id="IPR023214">
    <property type="entry name" value="HAD_sf"/>
</dbReference>
<keyword evidence="12" id="KW-1003">Cell membrane</keyword>
<dbReference type="NCBIfam" id="TIGR01494">
    <property type="entry name" value="ATPase_P-type"/>
    <property type="match status" value="1"/>
</dbReference>
<dbReference type="Gene3D" id="3.40.50.1000">
    <property type="entry name" value="HAD superfamily/HAD-like"/>
    <property type="match status" value="1"/>
</dbReference>
<dbReference type="SUPFAM" id="SSF81653">
    <property type="entry name" value="Calcium ATPase, transduction domain A"/>
    <property type="match status" value="1"/>
</dbReference>
<dbReference type="Gene3D" id="3.30.70.100">
    <property type="match status" value="2"/>
</dbReference>
<feature type="transmembrane region" description="Helical" evidence="12">
    <location>
        <begin position="232"/>
        <end position="254"/>
    </location>
</feature>
<keyword evidence="15" id="KW-1185">Reference proteome</keyword>
<evidence type="ECO:0000259" key="13">
    <source>
        <dbReference type="PROSITE" id="PS50846"/>
    </source>
</evidence>
<dbReference type="Gene3D" id="3.40.1110.10">
    <property type="entry name" value="Calcium-transporting ATPase, cytoplasmic domain N"/>
    <property type="match status" value="1"/>
</dbReference>
<dbReference type="InterPro" id="IPR027256">
    <property type="entry name" value="P-typ_ATPase_IB"/>
</dbReference>
<dbReference type="GO" id="GO:0005507">
    <property type="term" value="F:copper ion binding"/>
    <property type="evidence" value="ECO:0007669"/>
    <property type="project" value="TreeGrafter"/>
</dbReference>
<dbReference type="InterPro" id="IPR017969">
    <property type="entry name" value="Heavy-metal-associated_CS"/>
</dbReference>
<keyword evidence="3 12" id="KW-0812">Transmembrane</keyword>
<dbReference type="Pfam" id="PF00702">
    <property type="entry name" value="Hydrolase"/>
    <property type="match status" value="1"/>
</dbReference>
<evidence type="ECO:0000256" key="5">
    <source>
        <dbReference type="ARBA" id="ARBA00022741"/>
    </source>
</evidence>
<dbReference type="NCBIfam" id="TIGR01525">
    <property type="entry name" value="ATPase-IB_hvy"/>
    <property type="match status" value="1"/>
</dbReference>
<dbReference type="GO" id="GO:0012505">
    <property type="term" value="C:endomembrane system"/>
    <property type="evidence" value="ECO:0007669"/>
    <property type="project" value="UniProtKB-SubCell"/>
</dbReference>
<dbReference type="NCBIfam" id="TIGR01511">
    <property type="entry name" value="ATPase-IB1_Cu"/>
    <property type="match status" value="1"/>
</dbReference>
<dbReference type="SUPFAM" id="SSF56784">
    <property type="entry name" value="HAD-like"/>
    <property type="match status" value="1"/>
</dbReference>
<dbReference type="GO" id="GO:0005524">
    <property type="term" value="F:ATP binding"/>
    <property type="evidence" value="ECO:0007669"/>
    <property type="project" value="UniProtKB-UniRule"/>
</dbReference>
<proteinExistence type="inferred from homology"/>
<dbReference type="PROSITE" id="PS00154">
    <property type="entry name" value="ATPASE_E1_E2"/>
    <property type="match status" value="1"/>
</dbReference>
<dbReference type="PRINTS" id="PR00943">
    <property type="entry name" value="CUATPASE"/>
</dbReference>
<evidence type="ECO:0000256" key="12">
    <source>
        <dbReference type="RuleBase" id="RU362081"/>
    </source>
</evidence>
<evidence type="ECO:0000256" key="10">
    <source>
        <dbReference type="ARBA" id="ARBA00038904"/>
    </source>
</evidence>
<dbReference type="CDD" id="cd02094">
    <property type="entry name" value="P-type_ATPase_Cu-like"/>
    <property type="match status" value="1"/>
</dbReference>
<keyword evidence="8 12" id="KW-1133">Transmembrane helix</keyword>
<dbReference type="FunFam" id="3.30.70.100:FF:000005">
    <property type="entry name" value="Copper-exporting P-type ATPase A"/>
    <property type="match status" value="1"/>
</dbReference>
<dbReference type="InterPro" id="IPR001757">
    <property type="entry name" value="P_typ_ATPase"/>
</dbReference>
<dbReference type="GO" id="GO:0005886">
    <property type="term" value="C:plasma membrane"/>
    <property type="evidence" value="ECO:0007669"/>
    <property type="project" value="UniProtKB-SubCell"/>
</dbReference>
<dbReference type="EMBL" id="JABZEO010000004">
    <property type="protein sequence ID" value="NVZ09044.1"/>
    <property type="molecule type" value="Genomic_DNA"/>
</dbReference>
<dbReference type="InterPro" id="IPR023299">
    <property type="entry name" value="ATPase_P-typ_cyto_dom_N"/>
</dbReference>
<evidence type="ECO:0000256" key="8">
    <source>
        <dbReference type="ARBA" id="ARBA00022989"/>
    </source>
</evidence>
<dbReference type="Pfam" id="PF00403">
    <property type="entry name" value="HMA"/>
    <property type="match status" value="2"/>
</dbReference>
<comment type="subcellular location">
    <subcellularLocation>
        <location evidence="12">Cell membrane</location>
    </subcellularLocation>
    <subcellularLocation>
        <location evidence="1">Endomembrane system</location>
        <topology evidence="1">Multi-pass membrane protein</topology>
    </subcellularLocation>
</comment>
<evidence type="ECO:0000256" key="1">
    <source>
        <dbReference type="ARBA" id="ARBA00004127"/>
    </source>
</evidence>
<dbReference type="CDD" id="cd00371">
    <property type="entry name" value="HMA"/>
    <property type="match status" value="2"/>
</dbReference>
<dbReference type="PROSITE" id="PS01047">
    <property type="entry name" value="HMA_1"/>
    <property type="match status" value="2"/>
</dbReference>
<dbReference type="InterPro" id="IPR006121">
    <property type="entry name" value="HMA_dom"/>
</dbReference>
<dbReference type="GO" id="GO:0043682">
    <property type="term" value="F:P-type divalent copper transporter activity"/>
    <property type="evidence" value="ECO:0007669"/>
    <property type="project" value="UniProtKB-EC"/>
</dbReference>
<feature type="transmembrane region" description="Helical" evidence="12">
    <location>
        <begin position="159"/>
        <end position="182"/>
    </location>
</feature>
<reference evidence="14 15" key="1">
    <citation type="submission" date="2020-06" db="EMBL/GenBank/DDBJ databases">
        <title>Whole-genome sequence of Allochromatium humboldtianum DSM 21881, type strain.</title>
        <authorList>
            <person name="Kyndt J.A."/>
            <person name="Meyer T.E."/>
        </authorList>
    </citation>
    <scope>NUCLEOTIDE SEQUENCE [LARGE SCALE GENOMIC DNA]</scope>
    <source>
        <strain evidence="14 15">DSM 21881</strain>
    </source>
</reference>
<dbReference type="EC" id="7.2.2.9" evidence="10"/>
<dbReference type="RefSeq" id="WP_176975817.1">
    <property type="nucleotide sequence ID" value="NZ_JABZEO010000004.1"/>
</dbReference>
<keyword evidence="9 12" id="KW-0472">Membrane</keyword>
<evidence type="ECO:0000256" key="3">
    <source>
        <dbReference type="ARBA" id="ARBA00022692"/>
    </source>
</evidence>
<dbReference type="InterPro" id="IPR044492">
    <property type="entry name" value="P_typ_ATPase_HD_dom"/>
</dbReference>
<comment type="similarity">
    <text evidence="2 12">Belongs to the cation transport ATPase (P-type) (TC 3.A.3) family. Type IB subfamily.</text>
</comment>
<dbReference type="GO" id="GO:0055070">
    <property type="term" value="P:copper ion homeostasis"/>
    <property type="evidence" value="ECO:0007669"/>
    <property type="project" value="TreeGrafter"/>
</dbReference>
<evidence type="ECO:0000256" key="7">
    <source>
        <dbReference type="ARBA" id="ARBA00022967"/>
    </source>
</evidence>
<evidence type="ECO:0000256" key="11">
    <source>
        <dbReference type="ARBA" id="ARBA00047424"/>
    </source>
</evidence>
<keyword evidence="5 12" id="KW-0547">Nucleotide-binding</keyword>
<dbReference type="InterPro" id="IPR018303">
    <property type="entry name" value="ATPase_P-typ_P_site"/>
</dbReference>
<dbReference type="PRINTS" id="PR00942">
    <property type="entry name" value="CUATPASEI"/>
</dbReference>
<organism evidence="14 15">
    <name type="scientific">Allochromatium humboldtianum</name>
    <dbReference type="NCBI Taxonomy" id="504901"/>
    <lineage>
        <taxon>Bacteria</taxon>
        <taxon>Pseudomonadati</taxon>
        <taxon>Pseudomonadota</taxon>
        <taxon>Gammaproteobacteria</taxon>
        <taxon>Chromatiales</taxon>
        <taxon>Chromatiaceae</taxon>
        <taxon>Allochromatium</taxon>
    </lineage>
</organism>
<dbReference type="Pfam" id="PF00122">
    <property type="entry name" value="E1-E2_ATPase"/>
    <property type="match status" value="1"/>
</dbReference>